<name>C3YBY5_BRAFL</name>
<keyword evidence="4" id="KW-0418">Kinase</keyword>
<evidence type="ECO:0000256" key="8">
    <source>
        <dbReference type="SAM" id="MobiDB-lite"/>
    </source>
</evidence>
<dbReference type="eggNOG" id="KOG1151">
    <property type="taxonomic scope" value="Eukaryota"/>
</dbReference>
<dbReference type="AlphaFoldDB" id="C3YBY5"/>
<dbReference type="PROSITE" id="PS00108">
    <property type="entry name" value="PROTEIN_KINASE_ST"/>
    <property type="match status" value="1"/>
</dbReference>
<dbReference type="PANTHER" id="PTHR22974">
    <property type="entry name" value="MIXED LINEAGE PROTEIN KINASE"/>
    <property type="match status" value="1"/>
</dbReference>
<dbReference type="InterPro" id="IPR000719">
    <property type="entry name" value="Prot_kinase_dom"/>
</dbReference>
<dbReference type="SMART" id="SM00220">
    <property type="entry name" value="S_TKc"/>
    <property type="match status" value="1"/>
</dbReference>
<organism>
    <name type="scientific">Branchiostoma floridae</name>
    <name type="common">Florida lancelet</name>
    <name type="synonym">Amphioxus</name>
    <dbReference type="NCBI Taxonomy" id="7739"/>
    <lineage>
        <taxon>Eukaryota</taxon>
        <taxon>Metazoa</taxon>
        <taxon>Chordata</taxon>
        <taxon>Cephalochordata</taxon>
        <taxon>Leptocardii</taxon>
        <taxon>Amphioxiformes</taxon>
        <taxon>Branchiostomatidae</taxon>
        <taxon>Branchiostoma</taxon>
    </lineage>
</organism>
<keyword evidence="3 6" id="KW-0547">Nucleotide-binding</keyword>
<gene>
    <name evidence="10" type="ORF">BRAFLDRAFT_126481</name>
</gene>
<dbReference type="FunCoup" id="C3YBY5">
    <property type="interactions" value="596"/>
</dbReference>
<dbReference type="GO" id="GO:0004674">
    <property type="term" value="F:protein serine/threonine kinase activity"/>
    <property type="evidence" value="ECO:0007669"/>
    <property type="project" value="UniProtKB-KW"/>
</dbReference>
<feature type="binding site" evidence="6">
    <location>
        <position position="371"/>
    </location>
    <ligand>
        <name>ATP</name>
        <dbReference type="ChEBI" id="CHEBI:30616"/>
    </ligand>
</feature>
<dbReference type="InParanoid" id="C3YBY5"/>
<dbReference type="PROSITE" id="PS50011">
    <property type="entry name" value="PROTEIN_KINASE_DOM"/>
    <property type="match status" value="1"/>
</dbReference>
<evidence type="ECO:0000313" key="10">
    <source>
        <dbReference type="EMBL" id="EEN62160.1"/>
    </source>
</evidence>
<sequence length="603" mass="69439">MEEHISLDPRKQELFEARFLGVMNREGGNICKVNVMRSLARHLKKEHPQTEKESGNMRNKVSRKWKAKGLPTKKISEYFEHSYPSRELYIQIISWLALIFPQTEMTLARIAELEQRVTKEQQKENTIDDLQRMNGELRDQLIATQRLLDRHKDNLSKCLAFNRKLLIDQSVADRKEVRRRSMENRLRIGQHTVVRKGASFEEEWVDGWAYIELKKKQRKIEEQKGEIERLKKTLQKRKPPKPGNGQGGRSGSLSDGDGVFAKPQVPSRFGGLPSQTSDEYKYYEQEEILKIKSAQLKKEEAEVTTELEKLEREKNLHIREMKRIMNEDNSRFRDNETLNDRYLLLCLLGKGGFSEVHKAFDLKEQRYVACKIHQLNKDWKEDKKANYIKHAMREYEIHKKLDHPRIVKLYDVFEIDNNSFCTVLEYCDGNDLDYYLKQHKCMGEKEARSLIMQAVSALKYLNEITPPVIHYDLKPGNILLGSGSFSGEIKITDFGLSKPFGHNQSQATILENRTILNAKAVEFPSKPAISQEAKNFVRRCLTYRKEERPDVHLLARDPYLHPSFKKYGSSGSLGSPSALLGTTFAAATTGMGSLGSGSGSGSN</sequence>
<evidence type="ECO:0000259" key="9">
    <source>
        <dbReference type="PROSITE" id="PS50011"/>
    </source>
</evidence>
<feature type="compositionally biased region" description="Basic and acidic residues" evidence="8">
    <location>
        <begin position="46"/>
        <end position="55"/>
    </location>
</feature>
<feature type="domain" description="Protein kinase" evidence="9">
    <location>
        <begin position="342"/>
        <end position="603"/>
    </location>
</feature>
<dbReference type="PANTHER" id="PTHR22974:SF23">
    <property type="entry name" value="TOUSLED-LIKE KINASE, ISOFORM G"/>
    <property type="match status" value="1"/>
</dbReference>
<dbReference type="InterPro" id="IPR011009">
    <property type="entry name" value="Kinase-like_dom_sf"/>
</dbReference>
<dbReference type="InterPro" id="IPR008271">
    <property type="entry name" value="Ser/Thr_kinase_AS"/>
</dbReference>
<protein>
    <recommendedName>
        <fullName evidence="9">Protein kinase domain-containing protein</fullName>
    </recommendedName>
</protein>
<reference evidence="10" key="1">
    <citation type="journal article" date="2008" name="Nature">
        <title>The amphioxus genome and the evolution of the chordate karyotype.</title>
        <authorList>
            <consortium name="US DOE Joint Genome Institute (JGI-PGF)"/>
            <person name="Putnam N.H."/>
            <person name="Butts T."/>
            <person name="Ferrier D.E.K."/>
            <person name="Furlong R.F."/>
            <person name="Hellsten U."/>
            <person name="Kawashima T."/>
            <person name="Robinson-Rechavi M."/>
            <person name="Shoguchi E."/>
            <person name="Terry A."/>
            <person name="Yu J.-K."/>
            <person name="Benito-Gutierrez E.L."/>
            <person name="Dubchak I."/>
            <person name="Garcia-Fernandez J."/>
            <person name="Gibson-Brown J.J."/>
            <person name="Grigoriev I.V."/>
            <person name="Horton A.C."/>
            <person name="de Jong P.J."/>
            <person name="Jurka J."/>
            <person name="Kapitonov V.V."/>
            <person name="Kohara Y."/>
            <person name="Kuroki Y."/>
            <person name="Lindquist E."/>
            <person name="Lucas S."/>
            <person name="Osoegawa K."/>
            <person name="Pennacchio L.A."/>
            <person name="Salamov A.A."/>
            <person name="Satou Y."/>
            <person name="Sauka-Spengler T."/>
            <person name="Schmutz J."/>
            <person name="Shin-I T."/>
            <person name="Toyoda A."/>
            <person name="Bronner-Fraser M."/>
            <person name="Fujiyama A."/>
            <person name="Holland L.Z."/>
            <person name="Holland P.W.H."/>
            <person name="Satoh N."/>
            <person name="Rokhsar D.S."/>
        </authorList>
    </citation>
    <scope>NUCLEOTIDE SEQUENCE [LARGE SCALE GENOMIC DNA]</scope>
    <source>
        <strain evidence="10">S238N-H82</strain>
        <tissue evidence="10">Testes</tissue>
    </source>
</reference>
<evidence type="ECO:0000256" key="1">
    <source>
        <dbReference type="ARBA" id="ARBA00022527"/>
    </source>
</evidence>
<accession>C3YBY5</accession>
<feature type="region of interest" description="Disordered" evidence="8">
    <location>
        <begin position="44"/>
        <end position="63"/>
    </location>
</feature>
<dbReference type="SUPFAM" id="SSF56112">
    <property type="entry name" value="Protein kinase-like (PK-like)"/>
    <property type="match status" value="1"/>
</dbReference>
<keyword evidence="1" id="KW-0723">Serine/threonine-protein kinase</keyword>
<dbReference type="STRING" id="7739.C3YBY5"/>
<feature type="coiled-coil region" evidence="7">
    <location>
        <begin position="293"/>
        <end position="327"/>
    </location>
</feature>
<dbReference type="Pfam" id="PF00069">
    <property type="entry name" value="Pkinase"/>
    <property type="match status" value="1"/>
</dbReference>
<keyword evidence="7" id="KW-0175">Coiled coil</keyword>
<evidence type="ECO:0000256" key="4">
    <source>
        <dbReference type="ARBA" id="ARBA00022777"/>
    </source>
</evidence>
<proteinExistence type="predicted"/>
<dbReference type="EMBL" id="GG666499">
    <property type="protein sequence ID" value="EEN62160.1"/>
    <property type="molecule type" value="Genomic_DNA"/>
</dbReference>
<evidence type="ECO:0000256" key="7">
    <source>
        <dbReference type="SAM" id="Coils"/>
    </source>
</evidence>
<evidence type="ECO:0000256" key="6">
    <source>
        <dbReference type="PROSITE-ProRule" id="PRU10141"/>
    </source>
</evidence>
<feature type="coiled-coil region" evidence="7">
    <location>
        <begin position="120"/>
        <end position="147"/>
    </location>
</feature>
<dbReference type="Gene3D" id="1.10.510.10">
    <property type="entry name" value="Transferase(Phosphotransferase) domain 1"/>
    <property type="match status" value="1"/>
</dbReference>
<evidence type="ECO:0000256" key="2">
    <source>
        <dbReference type="ARBA" id="ARBA00022679"/>
    </source>
</evidence>
<keyword evidence="2" id="KW-0808">Transferase</keyword>
<evidence type="ECO:0000256" key="3">
    <source>
        <dbReference type="ARBA" id="ARBA00022741"/>
    </source>
</evidence>
<dbReference type="InterPro" id="IPR017441">
    <property type="entry name" value="Protein_kinase_ATP_BS"/>
</dbReference>
<dbReference type="PROSITE" id="PS00107">
    <property type="entry name" value="PROTEIN_KINASE_ATP"/>
    <property type="match status" value="1"/>
</dbReference>
<evidence type="ECO:0000256" key="5">
    <source>
        <dbReference type="ARBA" id="ARBA00022840"/>
    </source>
</evidence>
<keyword evidence="5 6" id="KW-0067">ATP-binding</keyword>
<dbReference type="GO" id="GO:0005524">
    <property type="term" value="F:ATP binding"/>
    <property type="evidence" value="ECO:0007669"/>
    <property type="project" value="UniProtKB-UniRule"/>
</dbReference>
<feature type="region of interest" description="Disordered" evidence="8">
    <location>
        <begin position="231"/>
        <end position="273"/>
    </location>
</feature>